<reference evidence="1" key="1">
    <citation type="submission" date="2020-11" db="EMBL/GenBank/DDBJ databases">
        <authorList>
            <person name="Tran Van P."/>
        </authorList>
    </citation>
    <scope>NUCLEOTIDE SEQUENCE</scope>
</reference>
<dbReference type="SUPFAM" id="SSF57903">
    <property type="entry name" value="FYVE/PHD zinc finger"/>
    <property type="match status" value="1"/>
</dbReference>
<dbReference type="PROSITE" id="PS00028">
    <property type="entry name" value="ZINC_FINGER_C2H2_1"/>
    <property type="match status" value="1"/>
</dbReference>
<dbReference type="InterPro" id="IPR011011">
    <property type="entry name" value="Znf_FYVE_PHD"/>
</dbReference>
<dbReference type="InterPro" id="IPR021565">
    <property type="entry name" value="Rbsn_Rab-bd"/>
</dbReference>
<dbReference type="EMBL" id="OB661044">
    <property type="protein sequence ID" value="CAD7227135.1"/>
    <property type="molecule type" value="Genomic_DNA"/>
</dbReference>
<dbReference type="SMART" id="SM00064">
    <property type="entry name" value="FYVE"/>
    <property type="match status" value="1"/>
</dbReference>
<accession>A0A7R8ZKD6</accession>
<sequence>MQDPGKYREGFLCPVCLQDLESMLSLQTHFEEAHKSDEGLLQSFKGVVRSRWQEFKASKRETDHLASETNKLLIRLSRLLQCKEEKDLTTSSPFPSPSKLKMTTAQIPSKLKARIQGSSTTKEEDQMIVPWVEAKDVPLCPQCGLTFSIVRRKHHCRLCGFVLCAHCCLFLSPKEARCFVDGKGELPPYDPNQTEKTEDNSIRICVHCYDLLKRRFDQVSWTPPPVVPLFQKLQELRDRLNSTLPSYHRSIQNEALTEAQRLRVEILRDAESMDTVSKRIQQLKGEGAKAELLHTQIRAATTAYLKENVISMPSLKDSKKPASAGGSSLLENEDEEVDLHPIKQQIKIIQGYIASARKEENWEEVKMFEGNLQDLLAELRRLQASSGAAK</sequence>
<name>A0A7R8ZKD6_9CRUS</name>
<dbReference type="Gene3D" id="4.10.860.20">
    <property type="entry name" value="Rabenosyn, Rab binding domain"/>
    <property type="match status" value="1"/>
</dbReference>
<dbReference type="Pfam" id="PF01363">
    <property type="entry name" value="FYVE"/>
    <property type="match status" value="1"/>
</dbReference>
<organism evidence="1">
    <name type="scientific">Cyprideis torosa</name>
    <dbReference type="NCBI Taxonomy" id="163714"/>
    <lineage>
        <taxon>Eukaryota</taxon>
        <taxon>Metazoa</taxon>
        <taxon>Ecdysozoa</taxon>
        <taxon>Arthropoda</taxon>
        <taxon>Crustacea</taxon>
        <taxon>Oligostraca</taxon>
        <taxon>Ostracoda</taxon>
        <taxon>Podocopa</taxon>
        <taxon>Podocopida</taxon>
        <taxon>Cytherocopina</taxon>
        <taxon>Cytheroidea</taxon>
        <taxon>Cytherideidae</taxon>
        <taxon>Cyprideis</taxon>
    </lineage>
</organism>
<dbReference type="InterPro" id="IPR052727">
    <property type="entry name" value="Rab4/Rab5_effector"/>
</dbReference>
<gene>
    <name evidence="1" type="ORF">CTOB1V02_LOCUS5044</name>
</gene>
<dbReference type="InterPro" id="IPR013087">
    <property type="entry name" value="Znf_C2H2_type"/>
</dbReference>
<protein>
    <submittedName>
        <fullName evidence="1">Uncharacterized protein</fullName>
    </submittedName>
</protein>
<evidence type="ECO:0000313" key="1">
    <source>
        <dbReference type="EMBL" id="CAD7227135.1"/>
    </source>
</evidence>
<dbReference type="OrthoDB" id="166134at2759"/>
<dbReference type="AlphaFoldDB" id="A0A7R8ZKD6"/>
<dbReference type="InterPro" id="IPR017455">
    <property type="entry name" value="Znf_FYVE-rel"/>
</dbReference>
<proteinExistence type="predicted"/>
<dbReference type="GO" id="GO:0046872">
    <property type="term" value="F:metal ion binding"/>
    <property type="evidence" value="ECO:0007669"/>
    <property type="project" value="InterPro"/>
</dbReference>
<dbReference type="InterPro" id="IPR013083">
    <property type="entry name" value="Znf_RING/FYVE/PHD"/>
</dbReference>
<dbReference type="InterPro" id="IPR000306">
    <property type="entry name" value="Znf_FYVE"/>
</dbReference>
<dbReference type="PROSITE" id="PS50178">
    <property type="entry name" value="ZF_FYVE"/>
    <property type="match status" value="1"/>
</dbReference>
<dbReference type="Pfam" id="PF11464">
    <property type="entry name" value="Rbsn"/>
    <property type="match status" value="1"/>
</dbReference>
<dbReference type="SUPFAM" id="SSF140125">
    <property type="entry name" value="Rabenosyn-5 Rab-binding domain-like"/>
    <property type="match status" value="1"/>
</dbReference>
<dbReference type="PANTHER" id="PTHR13510:SF44">
    <property type="entry name" value="RABENOSYN-5"/>
    <property type="match status" value="1"/>
</dbReference>
<dbReference type="PANTHER" id="PTHR13510">
    <property type="entry name" value="FYVE-FINGER-CONTAINING RAB5 EFFECTOR PROTEIN RABENOSYN-5-RELATED"/>
    <property type="match status" value="1"/>
</dbReference>
<dbReference type="InterPro" id="IPR036531">
    <property type="entry name" value="Rbsn_Rab-bd_sf"/>
</dbReference>
<dbReference type="Gene3D" id="3.30.40.10">
    <property type="entry name" value="Zinc/RING finger domain, C3HC4 (zinc finger)"/>
    <property type="match status" value="1"/>
</dbReference>